<dbReference type="SUPFAM" id="SSF52799">
    <property type="entry name" value="(Phosphotyrosine protein) phosphatases II"/>
    <property type="match status" value="1"/>
</dbReference>
<protein>
    <submittedName>
        <fullName evidence="1">Uncharacterized protein</fullName>
    </submittedName>
</protein>
<evidence type="ECO:0000313" key="1">
    <source>
        <dbReference type="EMBL" id="MBT4870296.1"/>
    </source>
</evidence>
<dbReference type="Proteomes" id="UP000722459">
    <property type="component" value="Unassembled WGS sequence"/>
</dbReference>
<sequence length="172" mass="18981">MPLEKIPGSKVFVGSKPESTSHFVEAKIKTLFAVHVGPELKSELEKKGIRVHVIPTIMDPIISPKLISKITATANRTKGNVAFTCMAGAHVSNAYAGIYLSQKGWQLDKIMGALDQVSVKAAHHHISPGLAEGIRETIHFSHTNFVETVTKLKKKVVRKKVVKKKVKTTRRR</sequence>
<accession>A0A8T5GFI7</accession>
<gene>
    <name evidence="1" type="ORF">HON47_01885</name>
</gene>
<dbReference type="AlphaFoldDB" id="A0A8T5GFI7"/>
<comment type="caution">
    <text evidence="1">The sequence shown here is derived from an EMBL/GenBank/DDBJ whole genome shotgun (WGS) entry which is preliminary data.</text>
</comment>
<proteinExistence type="predicted"/>
<dbReference type="Gene3D" id="3.90.190.10">
    <property type="entry name" value="Protein tyrosine phosphatase superfamily"/>
    <property type="match status" value="1"/>
</dbReference>
<organism evidence="1 2">
    <name type="scientific">Candidatus Iainarchaeum sp</name>
    <dbReference type="NCBI Taxonomy" id="3101447"/>
    <lineage>
        <taxon>Archaea</taxon>
        <taxon>Candidatus Iainarchaeota</taxon>
        <taxon>Candidatus Iainarchaeia</taxon>
        <taxon>Candidatus Iainarchaeales</taxon>
        <taxon>Candidatus Iainarchaeaceae</taxon>
        <taxon>Candidatus Iainarchaeum</taxon>
    </lineage>
</organism>
<evidence type="ECO:0000313" key="2">
    <source>
        <dbReference type="Proteomes" id="UP000722459"/>
    </source>
</evidence>
<name>A0A8T5GFI7_9ARCH</name>
<dbReference type="InterPro" id="IPR029021">
    <property type="entry name" value="Prot-tyrosine_phosphatase-like"/>
</dbReference>
<reference evidence="1" key="1">
    <citation type="journal article" date="2021" name="ISME J.">
        <title>Mercury methylation by metabolically versatile and cosmopolitan marine bacteria.</title>
        <authorList>
            <person name="Lin H."/>
            <person name="Ascher D.B."/>
            <person name="Myung Y."/>
            <person name="Lamborg C.H."/>
            <person name="Hallam S.J."/>
            <person name="Gionfriddo C.M."/>
            <person name="Holt K.E."/>
            <person name="Moreau J.W."/>
        </authorList>
    </citation>
    <scope>NUCLEOTIDE SEQUENCE</scope>
    <source>
        <strain evidence="1">SI075_bin30</strain>
    </source>
</reference>
<dbReference type="EMBL" id="JABJNZ010000026">
    <property type="protein sequence ID" value="MBT4870296.1"/>
    <property type="molecule type" value="Genomic_DNA"/>
</dbReference>